<name>A0A6S7GQK8_PARCT</name>
<accession>A0A6S7GQK8</accession>
<proteinExistence type="predicted"/>
<evidence type="ECO:0000313" key="2">
    <source>
        <dbReference type="EMBL" id="CAB3994308.1"/>
    </source>
</evidence>
<dbReference type="CDD" id="cd01650">
    <property type="entry name" value="RT_nLTR_like"/>
    <property type="match status" value="1"/>
</dbReference>
<organism evidence="2 3">
    <name type="scientific">Paramuricea clavata</name>
    <name type="common">Red gorgonian</name>
    <name type="synonym">Violescent sea-whip</name>
    <dbReference type="NCBI Taxonomy" id="317549"/>
    <lineage>
        <taxon>Eukaryota</taxon>
        <taxon>Metazoa</taxon>
        <taxon>Cnidaria</taxon>
        <taxon>Anthozoa</taxon>
        <taxon>Octocorallia</taxon>
        <taxon>Malacalcyonacea</taxon>
        <taxon>Plexauridae</taxon>
        <taxon>Paramuricea</taxon>
    </lineage>
</organism>
<dbReference type="AlphaFoldDB" id="A0A6S7GQK8"/>
<dbReference type="Proteomes" id="UP001152795">
    <property type="component" value="Unassembled WGS sequence"/>
</dbReference>
<feature type="domain" description="Reverse transcriptase" evidence="1">
    <location>
        <begin position="25"/>
        <end position="119"/>
    </location>
</feature>
<keyword evidence="3" id="KW-1185">Reference proteome</keyword>
<sequence>MLVTGIFPDDLKQSRVTPIFKDGDKSECENYKPISVISAISKVLETLISDQLALHLNDNNIIVKQQSGFRKCHSTETALLHKTDQYLLNMDKSILNGVLFLDLKKAFDTFHINDLPNCLEETQASMFADDTSISSSGTSLLEIENKINNDLHNVNIWLETNKLTLNTEKTEFMLIASKRKLKQYSGNPNITIGSHDIKQVINKKVLGIILDEELK</sequence>
<dbReference type="PANTHER" id="PTHR33332">
    <property type="entry name" value="REVERSE TRANSCRIPTASE DOMAIN-CONTAINING PROTEIN"/>
    <property type="match status" value="1"/>
</dbReference>
<dbReference type="EMBL" id="CACRXK020002434">
    <property type="protein sequence ID" value="CAB3994308.1"/>
    <property type="molecule type" value="Genomic_DNA"/>
</dbReference>
<dbReference type="OrthoDB" id="6768347at2759"/>
<reference evidence="2" key="1">
    <citation type="submission" date="2020-04" db="EMBL/GenBank/DDBJ databases">
        <authorList>
            <person name="Alioto T."/>
            <person name="Alioto T."/>
            <person name="Gomez Garrido J."/>
        </authorList>
    </citation>
    <scope>NUCLEOTIDE SEQUENCE</scope>
    <source>
        <strain evidence="2">A484AB</strain>
    </source>
</reference>
<protein>
    <recommendedName>
        <fullName evidence="1">Reverse transcriptase domain-containing protein</fullName>
    </recommendedName>
</protein>
<dbReference type="InterPro" id="IPR000477">
    <property type="entry name" value="RT_dom"/>
</dbReference>
<evidence type="ECO:0000259" key="1">
    <source>
        <dbReference type="Pfam" id="PF00078"/>
    </source>
</evidence>
<dbReference type="Pfam" id="PF00078">
    <property type="entry name" value="RVT_1"/>
    <property type="match status" value="1"/>
</dbReference>
<gene>
    <name evidence="2" type="ORF">PACLA_8A069790</name>
</gene>
<evidence type="ECO:0000313" key="3">
    <source>
        <dbReference type="Proteomes" id="UP001152795"/>
    </source>
</evidence>
<comment type="caution">
    <text evidence="2">The sequence shown here is derived from an EMBL/GenBank/DDBJ whole genome shotgun (WGS) entry which is preliminary data.</text>
</comment>